<feature type="domain" description="C2" evidence="12">
    <location>
        <begin position="1240"/>
        <end position="1373"/>
    </location>
</feature>
<proteinExistence type="inferred from homology"/>
<dbReference type="InterPro" id="IPR035892">
    <property type="entry name" value="C2_domain_sf"/>
</dbReference>
<keyword evidence="10 11" id="KW-0472">Membrane</keyword>
<dbReference type="EMBL" id="AJFE02015219">
    <property type="status" value="NOT_ANNOTATED_CDS"/>
    <property type="molecule type" value="Genomic_DNA"/>
</dbReference>
<keyword evidence="8" id="KW-0106">Calcium</keyword>
<dbReference type="EMBL" id="AJFE02015216">
    <property type="status" value="NOT_ANNOTATED_CDS"/>
    <property type="molecule type" value="Genomic_DNA"/>
</dbReference>
<dbReference type="SMART" id="SM01201">
    <property type="entry name" value="FerB"/>
    <property type="match status" value="1"/>
</dbReference>
<reference evidence="13" key="1">
    <citation type="submission" date="2025-08" db="UniProtKB">
        <authorList>
            <consortium name="Ensembl"/>
        </authorList>
    </citation>
    <scope>IDENTIFICATION</scope>
</reference>
<dbReference type="GO" id="GO:0007339">
    <property type="term" value="P:binding of sperm to zona pellucida"/>
    <property type="evidence" value="ECO:0007669"/>
    <property type="project" value="Ensembl"/>
</dbReference>
<dbReference type="EMBL" id="AJFE02015210">
    <property type="status" value="NOT_ANNOTATED_CDS"/>
    <property type="molecule type" value="Genomic_DNA"/>
</dbReference>
<dbReference type="GO" id="GO:0005886">
    <property type="term" value="C:plasma membrane"/>
    <property type="evidence" value="ECO:0007669"/>
    <property type="project" value="UniProtKB-SubCell"/>
</dbReference>
<dbReference type="InterPro" id="IPR037726">
    <property type="entry name" value="C2A_Ferlin"/>
</dbReference>
<comment type="subcellular location">
    <subcellularLocation>
        <location evidence="2">Cell membrane</location>
    </subcellularLocation>
    <subcellularLocation>
        <location evidence="1">Membrane</location>
        <topology evidence="1">Single-pass membrane protein</topology>
    </subcellularLocation>
</comment>
<evidence type="ECO:0000313" key="13">
    <source>
        <dbReference type="Ensembl" id="ENSPPAP00000011952.1"/>
    </source>
</evidence>
<dbReference type="Ensembl" id="ENSPPAT00000034614.1">
    <property type="protein sequence ID" value="ENSPPAP00000011952.1"/>
    <property type="gene ID" value="ENSPPAG00000029127.1"/>
</dbReference>
<keyword evidence="5 11" id="KW-0812">Transmembrane</keyword>
<feature type="domain" description="C2" evidence="12">
    <location>
        <begin position="1"/>
        <end position="99"/>
    </location>
</feature>
<evidence type="ECO:0000256" key="8">
    <source>
        <dbReference type="ARBA" id="ARBA00022837"/>
    </source>
</evidence>
<gene>
    <name evidence="13" type="primary">FER1L5</name>
</gene>
<keyword evidence="9 11" id="KW-1133">Transmembrane helix</keyword>
<evidence type="ECO:0000256" key="4">
    <source>
        <dbReference type="ARBA" id="ARBA00022475"/>
    </source>
</evidence>
<dbReference type="GO" id="GO:0007520">
    <property type="term" value="P:myoblast fusion"/>
    <property type="evidence" value="ECO:0007669"/>
    <property type="project" value="Ensembl"/>
</dbReference>
<dbReference type="InterPro" id="IPR037723">
    <property type="entry name" value="C2D_Ferlin"/>
</dbReference>
<dbReference type="PROSITE" id="PS50004">
    <property type="entry name" value="C2"/>
    <property type="match status" value="6"/>
</dbReference>
<keyword evidence="14" id="KW-1185">Reference proteome</keyword>
<reference evidence="13" key="2">
    <citation type="submission" date="2025-09" db="UniProtKB">
        <authorList>
            <consortium name="Ensembl"/>
        </authorList>
    </citation>
    <scope>IDENTIFICATION</scope>
</reference>
<evidence type="ECO:0000259" key="12">
    <source>
        <dbReference type="PROSITE" id="PS50004"/>
    </source>
</evidence>
<dbReference type="Proteomes" id="UP000240080">
    <property type="component" value="Unplaced"/>
</dbReference>
<dbReference type="Bgee" id="ENSPPAG00000029127">
    <property type="expression patterns" value="Expressed in testis and 5 other cell types or tissues"/>
</dbReference>
<feature type="domain" description="C2" evidence="12">
    <location>
        <begin position="1084"/>
        <end position="1215"/>
    </location>
</feature>
<dbReference type="EMBL" id="AJFE02015214">
    <property type="status" value="NOT_ANNOTATED_CDS"/>
    <property type="molecule type" value="Genomic_DNA"/>
</dbReference>
<dbReference type="InterPro" id="IPR055072">
    <property type="entry name" value="Ferlin_DSRM"/>
</dbReference>
<dbReference type="SUPFAM" id="SSF49562">
    <property type="entry name" value="C2 domain (Calcium/lipid-binding domain, CaLB)"/>
    <property type="match status" value="7"/>
</dbReference>
<sequence length="2093" mass="242010">MLRLVVQSAKIDPPLAPLPRPCMSIDFRDIKKRTRVVEGNDPVWNETLIWHLWNRPLENDSFLQVTLQDMGSQKKERFIGLATVLLKPLLKQPSEVLFVKDLTLLNHSMKPTDCTVTLQVAHMSNQDIEKTGAEDHLGITAREAASQKLMVPGSTAHRALSSKPQHFQVRVKVFEARQLMGNNIKPVVKVSIAGQQHHTRIKMGNNPFFNEIFFQNFHEVPAKFFDETILIQTDIGFIYHSPGHTLLRKWLGLCQPNKPGSGVTGYLKVTIYALGVGDQALIDQKLLYGTDDTDIQIFKSAVVPMNMAYLQLFIYCAEDLHLKKHQSVNPQLEVELIGEKLRTHMQTQTDNPIWNQILTFRIQLPCLSSYIKFRVLDCRKKDCPDEIGTASLSLNQISSTGEEIEGKQSLEPTSYAPRVYSGFLPCFGPSFLTLHGGKKAPFRIQEEGACIPDSVRDGLAYRGRVFLELITQIKSYQDSTIKDLSHEVTRIEKHQNRQKYGLCVIFLSCTMMPNFKELIHFEVSIGHYGNKMDLNYKPLVSSTQYSPVIYDGNIYHYVPWYNTKPVVAVTSNWEDVSFRMNCLNLLHFTRDRLKANLDTLKSTRNPKDPALLYQWEKLLRELAEDCKRPLPCMTYQPKATSLDRKRWQLRSLLLQELAQKAKQAKPKDMVATAEDWLYRLNAVLPEPQMGLPDVMIWLVAKEQRVAYAQVPAHSVLFSPAGALHSGRLCGKIQTLFLQYPEGEGQKDVLPAHLRVCMWLGNVTDSKDLQLLRQGDTAVYAEMYENQAKYKDQWGQQGLYHCPNFSDVMGNKTLPMTDFQPPLGWHWQDSWTVEPQRRLLLDIDINKSQVLEEVYENQGRDTRGAWGPAAIPNTDVNGQPMEARENVKCPQGWHFKKDWVVELNHAVDSWEYGVGIPPSGLPQVWSPVEKTYHSCRRRRWARVRFRNHGELSHEQETLSFLQLGLAKGEEEGWEYDTFGSKFHLNPQPQSRFRRRCWRRRLAPNKDKGIAPIFLLEGSLACEGGSVREEGDWAWARGNRSSTQEPQGRLSWVQAMDLKYHAGKEEDSKTWPWGLDRQFRDPQRQDTRPPNLPFIYCTFNKPHYYQLFCYIYQARNLVSNQILTFQAPFIRVVFLNHSQCTQTLRSSAGPTWAQTLIFQHLLLYENPQDTKESPPLVVLELWQRDFWGKESLWGRSMWPPMVWLDLQDRILPPMRWHPLVKELGKEEGEILASCELILQTEKLGEKQLPILSVPWKNGAYTLPKSIQPTIKRMAIEILAWGLRNMKKASSPQLLVEFGEESLRTEPIRDFQTNPNFPESESVLVLTVLMPTEEAYALPLVVKVVDNWAFGQQTVTGQANIDFLQPYFCDPWAQDYMHPKLPTLSEKKHQDFLGYLYRKFWFKSSKAEDEYEHEVDWWSKLFWATDEHKSLKYKYKDYHTLKVYECELEAVPAFQGLQDFCQTFKLYQEQPKLDSPVVGEFKGLFRIYPFPENPEAPKPPLQFLVWPEREDFPQPCLVRVYVVRAINLQPQDYNGLCDPYVILKLGKTELGNRDMYQPNTLDPIFGTMFELTCNIPLEKDLEIQLYDFDLFSPDDKIGTTVIDLENRLLSGFGAHCGLSKSYCQSGPFRWRDQMPPSYLLERYAKRKGLPPPLFSPEEDAVFYNGKKFKLQSFEPKTPTVHGLGPKKERLALYLLHTQGLVPEHVETRTLYSDSQPGIDQGKVQMWVDIFPKKLGPPGPQVNINPRKPKRKASEHSGHRYELRCIIWKTANVDLVDDNLSREKTSDIYIKGWLYGLEKDMQKTDIHYHSLTGEADFNWRFIFTMDYLAAERMCVQSQKDYIWSLDATSMKFPARLIIQVWDNDIFSPDDFLGVLELDLSDMPLPARHAKQCSIRMMDANPKWPYFVQYKHFSLFKKKTVTGWWPCRVLDGGKWRLSGKVKMSLEILSEKEALIKPAGRGQSEPNQYPTLHPPLRTNTSFMWLRSPVQNFCYIFWKRYRFKLIAFMVISIIALMLFNFIYSAPHYLAMSWIKPQLQLYPPIKIFNIINSLNTSNASSSILPTQDPNLKPTIDHEWKLHPGPTNHLSDIFPELPAPGD</sequence>
<dbReference type="GeneTree" id="ENSGT00940000161318"/>
<dbReference type="Pfam" id="PF16165">
    <property type="entry name" value="Ferlin_C"/>
    <property type="match status" value="1"/>
</dbReference>
<dbReference type="SMART" id="SM00239">
    <property type="entry name" value="C2"/>
    <property type="match status" value="6"/>
</dbReference>
<dbReference type="EMBL" id="AJFE02015217">
    <property type="status" value="NOT_ANNOTATED_CDS"/>
    <property type="molecule type" value="Genomic_DNA"/>
</dbReference>
<comment type="similarity">
    <text evidence="3">Belongs to the ferlin family.</text>
</comment>
<dbReference type="Pfam" id="PF08150">
    <property type="entry name" value="FerB"/>
    <property type="match status" value="1"/>
</dbReference>
<dbReference type="STRING" id="9597.ENSPPAP00000011952"/>
<dbReference type="InterPro" id="IPR012560">
    <property type="entry name" value="Ferlin_A-domain"/>
</dbReference>
<dbReference type="CDD" id="cd04017">
    <property type="entry name" value="C2D_Ferlin"/>
    <property type="match status" value="1"/>
</dbReference>
<evidence type="ECO:0000256" key="9">
    <source>
        <dbReference type="ARBA" id="ARBA00022989"/>
    </source>
</evidence>
<keyword evidence="7" id="KW-0677">Repeat</keyword>
<dbReference type="Gene3D" id="2.60.40.150">
    <property type="entry name" value="C2 domain"/>
    <property type="match status" value="6"/>
</dbReference>
<dbReference type="Pfam" id="PF08165">
    <property type="entry name" value="FerA"/>
    <property type="match status" value="1"/>
</dbReference>
<evidence type="ECO:0000256" key="6">
    <source>
        <dbReference type="ARBA" id="ARBA00022723"/>
    </source>
</evidence>
<evidence type="ECO:0000256" key="11">
    <source>
        <dbReference type="SAM" id="Phobius"/>
    </source>
</evidence>
<dbReference type="CDD" id="cd04037">
    <property type="entry name" value="C2E_Ferlin"/>
    <property type="match status" value="1"/>
</dbReference>
<keyword evidence="4" id="KW-1003">Cell membrane</keyword>
<evidence type="ECO:0000256" key="7">
    <source>
        <dbReference type="ARBA" id="ARBA00022737"/>
    </source>
</evidence>
<name>A0A2R9A3Q3_PANPA</name>
<dbReference type="EMBL" id="AJFE02015215">
    <property type="status" value="NOT_ANNOTATED_CDS"/>
    <property type="molecule type" value="Genomic_DNA"/>
</dbReference>
<evidence type="ECO:0000256" key="1">
    <source>
        <dbReference type="ARBA" id="ARBA00004167"/>
    </source>
</evidence>
<dbReference type="InterPro" id="IPR037721">
    <property type="entry name" value="Ferlin"/>
</dbReference>
<accession>A0A2R9A3Q3</accession>
<dbReference type="InterPro" id="IPR037724">
    <property type="entry name" value="C2E_Ferlin"/>
</dbReference>
<feature type="domain" description="C2" evidence="12">
    <location>
        <begin position="291"/>
        <end position="408"/>
    </location>
</feature>
<feature type="domain" description="C2" evidence="12">
    <location>
        <begin position="1494"/>
        <end position="1614"/>
    </location>
</feature>
<evidence type="ECO:0000256" key="10">
    <source>
        <dbReference type="ARBA" id="ARBA00023136"/>
    </source>
</evidence>
<dbReference type="GO" id="GO:0030659">
    <property type="term" value="C:cytoplasmic vesicle membrane"/>
    <property type="evidence" value="ECO:0007669"/>
    <property type="project" value="Ensembl"/>
</dbReference>
<dbReference type="InterPro" id="IPR006614">
    <property type="entry name" value="Peroxin/Ferlin"/>
</dbReference>
<evidence type="ECO:0000313" key="14">
    <source>
        <dbReference type="Proteomes" id="UP000240080"/>
    </source>
</evidence>
<keyword evidence="6" id="KW-0479">Metal-binding</keyword>
<feature type="domain" description="C2" evidence="12">
    <location>
        <begin position="1732"/>
        <end position="1889"/>
    </location>
</feature>
<dbReference type="Pfam" id="PF22901">
    <property type="entry name" value="dsrm_Ferlin"/>
    <property type="match status" value="1"/>
</dbReference>
<protein>
    <submittedName>
        <fullName evidence="13">Fer-1 like family member 5</fullName>
    </submittedName>
</protein>
<dbReference type="InterPro" id="IPR037725">
    <property type="entry name" value="C2F_Ferlin"/>
</dbReference>
<dbReference type="InterPro" id="IPR032362">
    <property type="entry name" value="Ferlin_C"/>
</dbReference>
<dbReference type="Pfam" id="PF00168">
    <property type="entry name" value="C2"/>
    <property type="match status" value="6"/>
</dbReference>
<dbReference type="GO" id="GO:0046872">
    <property type="term" value="F:metal ion binding"/>
    <property type="evidence" value="ECO:0007669"/>
    <property type="project" value="UniProtKB-KW"/>
</dbReference>
<dbReference type="SMART" id="SM00694">
    <property type="entry name" value="DysFC"/>
    <property type="match status" value="2"/>
</dbReference>
<dbReference type="InterPro" id="IPR012561">
    <property type="entry name" value="Ferlin_B-domain"/>
</dbReference>
<dbReference type="GO" id="GO:0002078">
    <property type="term" value="P:membrane fusion involved in acrosome reaction"/>
    <property type="evidence" value="ECO:0007669"/>
    <property type="project" value="Ensembl"/>
</dbReference>
<dbReference type="EMBL" id="AJFE02015213">
    <property type="status" value="NOT_ANNOTATED_CDS"/>
    <property type="molecule type" value="Genomic_DNA"/>
</dbReference>
<dbReference type="InterPro" id="IPR000008">
    <property type="entry name" value="C2_dom"/>
</dbReference>
<dbReference type="SMART" id="SM01202">
    <property type="entry name" value="FerI"/>
    <property type="match status" value="1"/>
</dbReference>
<dbReference type="CDD" id="cd08373">
    <property type="entry name" value="C2A_Ferlin"/>
    <property type="match status" value="1"/>
</dbReference>
<evidence type="ECO:0000256" key="3">
    <source>
        <dbReference type="ARBA" id="ARBA00007561"/>
    </source>
</evidence>
<dbReference type="SMART" id="SM01200">
    <property type="entry name" value="FerA"/>
    <property type="match status" value="1"/>
</dbReference>
<dbReference type="EMBL" id="AJFE02015212">
    <property type="status" value="NOT_ANNOTATED_CDS"/>
    <property type="molecule type" value="Genomic_DNA"/>
</dbReference>
<dbReference type="EMBL" id="AJFE02015211">
    <property type="status" value="NOT_ANNOTATED_CDS"/>
    <property type="molecule type" value="Genomic_DNA"/>
</dbReference>
<dbReference type="GO" id="GO:0001778">
    <property type="term" value="P:plasma membrane repair"/>
    <property type="evidence" value="ECO:0007669"/>
    <property type="project" value="Ensembl"/>
</dbReference>
<feature type="transmembrane region" description="Helical" evidence="11">
    <location>
        <begin position="1994"/>
        <end position="2016"/>
    </location>
</feature>
<dbReference type="SMART" id="SM00693">
    <property type="entry name" value="DysFN"/>
    <property type="match status" value="2"/>
</dbReference>
<dbReference type="CDD" id="cd08374">
    <property type="entry name" value="C2F_Ferlin"/>
    <property type="match status" value="1"/>
</dbReference>
<evidence type="ECO:0000256" key="2">
    <source>
        <dbReference type="ARBA" id="ARBA00004236"/>
    </source>
</evidence>
<organism evidence="13 14">
    <name type="scientific">Pan paniscus</name>
    <name type="common">Pygmy chimpanzee</name>
    <name type="synonym">Bonobo</name>
    <dbReference type="NCBI Taxonomy" id="9597"/>
    <lineage>
        <taxon>Eukaryota</taxon>
        <taxon>Metazoa</taxon>
        <taxon>Chordata</taxon>
        <taxon>Craniata</taxon>
        <taxon>Vertebrata</taxon>
        <taxon>Euteleostomi</taxon>
        <taxon>Mammalia</taxon>
        <taxon>Eutheria</taxon>
        <taxon>Euarchontoglires</taxon>
        <taxon>Primates</taxon>
        <taxon>Haplorrhini</taxon>
        <taxon>Catarrhini</taxon>
        <taxon>Hominidae</taxon>
        <taxon>Pan</taxon>
    </lineage>
</organism>
<dbReference type="InterPro" id="IPR012968">
    <property type="entry name" value="FerIin_dom"/>
</dbReference>
<dbReference type="PANTHER" id="PTHR12546">
    <property type="entry name" value="FER-1-LIKE"/>
    <property type="match status" value="1"/>
</dbReference>
<dbReference type="EMBL" id="AJFE02015218">
    <property type="status" value="NOT_ANNOTATED_CDS"/>
    <property type="molecule type" value="Genomic_DNA"/>
</dbReference>
<evidence type="ECO:0000256" key="5">
    <source>
        <dbReference type="ARBA" id="ARBA00022692"/>
    </source>
</evidence>
<dbReference type="PANTHER" id="PTHR12546:SF34">
    <property type="entry name" value="FER-1-LIKE PROTEIN 5"/>
    <property type="match status" value="1"/>
</dbReference>